<sequence>MAPTPTPTPAMTPPDSTTGSPMDAARAAVAPIVGAMTTEAHAMALLHEANVGEIEAGRRAERQATDTAVRAFAARMVQEHTALDQQTTALAQRLNVTPMLPDSALPQLQMRELQALPTGTAPSMMRTDSTTMRRPDSTAMPMTPRPDSTAMRTDSTMARTDTTMRHAGMMHGAAGSSFDAAYVAQQVAAHARTLALVDAAIQRAQQAELKTALETQVRPRVAEHLRMAQELQTRIGAR</sequence>
<dbReference type="Pfam" id="PF13628">
    <property type="entry name" value="DUF4142"/>
    <property type="match status" value="2"/>
</dbReference>
<organism evidence="3 4">
    <name type="scientific">Roseisolibacter agri</name>
    <dbReference type="NCBI Taxonomy" id="2014610"/>
    <lineage>
        <taxon>Bacteria</taxon>
        <taxon>Pseudomonadati</taxon>
        <taxon>Gemmatimonadota</taxon>
        <taxon>Gemmatimonadia</taxon>
        <taxon>Gemmatimonadales</taxon>
        <taxon>Gemmatimonadaceae</taxon>
        <taxon>Roseisolibacter</taxon>
    </lineage>
</organism>
<evidence type="ECO:0000313" key="3">
    <source>
        <dbReference type="EMBL" id="GLC24989.1"/>
    </source>
</evidence>
<dbReference type="PANTHER" id="PTHR38593">
    <property type="entry name" value="BLR2558 PROTEIN"/>
    <property type="match status" value="1"/>
</dbReference>
<feature type="region of interest" description="Disordered" evidence="1">
    <location>
        <begin position="120"/>
        <end position="155"/>
    </location>
</feature>
<comment type="caution">
    <text evidence="3">The sequence shown here is derived from an EMBL/GenBank/DDBJ whole genome shotgun (WGS) entry which is preliminary data.</text>
</comment>
<feature type="compositionally biased region" description="Pro residues" evidence="1">
    <location>
        <begin position="1"/>
        <end position="12"/>
    </location>
</feature>
<dbReference type="Gene3D" id="1.20.1260.10">
    <property type="match status" value="1"/>
</dbReference>
<name>A0AA37VED6_9BACT</name>
<keyword evidence="4" id="KW-1185">Reference proteome</keyword>
<protein>
    <recommendedName>
        <fullName evidence="2">DUF4142 domain-containing protein</fullName>
    </recommendedName>
</protein>
<dbReference type="InterPro" id="IPR012347">
    <property type="entry name" value="Ferritin-like"/>
</dbReference>
<accession>A0AA37VED6</accession>
<feature type="compositionally biased region" description="Low complexity" evidence="1">
    <location>
        <begin position="13"/>
        <end position="22"/>
    </location>
</feature>
<proteinExistence type="predicted"/>
<feature type="domain" description="DUF4142" evidence="2">
    <location>
        <begin position="39"/>
        <end position="116"/>
    </location>
</feature>
<dbReference type="EMBL" id="BRXS01000002">
    <property type="protein sequence ID" value="GLC24989.1"/>
    <property type="molecule type" value="Genomic_DNA"/>
</dbReference>
<feature type="domain" description="DUF4142" evidence="2">
    <location>
        <begin position="161"/>
        <end position="231"/>
    </location>
</feature>
<gene>
    <name evidence="3" type="ORF">rosag_15020</name>
</gene>
<feature type="region of interest" description="Disordered" evidence="1">
    <location>
        <begin position="1"/>
        <end position="22"/>
    </location>
</feature>
<evidence type="ECO:0000313" key="4">
    <source>
        <dbReference type="Proteomes" id="UP001161325"/>
    </source>
</evidence>
<dbReference type="Proteomes" id="UP001161325">
    <property type="component" value="Unassembled WGS sequence"/>
</dbReference>
<evidence type="ECO:0000259" key="2">
    <source>
        <dbReference type="Pfam" id="PF13628"/>
    </source>
</evidence>
<dbReference type="InterPro" id="IPR025419">
    <property type="entry name" value="DUF4142"/>
</dbReference>
<evidence type="ECO:0000256" key="1">
    <source>
        <dbReference type="SAM" id="MobiDB-lite"/>
    </source>
</evidence>
<dbReference type="PANTHER" id="PTHR38593:SF1">
    <property type="entry name" value="BLR2558 PROTEIN"/>
    <property type="match status" value="1"/>
</dbReference>
<dbReference type="AlphaFoldDB" id="A0AA37VED6"/>
<reference evidence="3" key="1">
    <citation type="submission" date="2022-08" db="EMBL/GenBank/DDBJ databases">
        <title>Draft genome sequencing of Roseisolibacter agri AW1220.</title>
        <authorList>
            <person name="Tobiishi Y."/>
            <person name="Tonouchi A."/>
        </authorList>
    </citation>
    <scope>NUCLEOTIDE SEQUENCE</scope>
    <source>
        <strain evidence="3">AW1220</strain>
    </source>
</reference>